<keyword evidence="2" id="KW-1133">Transmembrane helix</keyword>
<evidence type="ECO:0000256" key="2">
    <source>
        <dbReference type="SAM" id="Phobius"/>
    </source>
</evidence>
<dbReference type="EMBL" id="QWIK01000337">
    <property type="protein sequence ID" value="RMY08011.1"/>
    <property type="molecule type" value="Genomic_DNA"/>
</dbReference>
<comment type="caution">
    <text evidence="3">The sequence shown here is derived from an EMBL/GenBank/DDBJ whole genome shotgun (WGS) entry which is preliminary data.</text>
</comment>
<dbReference type="VEuPathDB" id="FungiDB:BTJ68_14570"/>
<name>A0A3M6YZ22_HORWE</name>
<feature type="transmembrane region" description="Helical" evidence="2">
    <location>
        <begin position="320"/>
        <end position="347"/>
    </location>
</feature>
<dbReference type="AlphaFoldDB" id="A0A3M6YZ22"/>
<feature type="compositionally biased region" description="Polar residues" evidence="1">
    <location>
        <begin position="190"/>
        <end position="206"/>
    </location>
</feature>
<reference evidence="3 4" key="1">
    <citation type="journal article" date="2018" name="BMC Genomics">
        <title>Genomic evidence for intraspecific hybridization in a clonal and extremely halotolerant yeast.</title>
        <authorList>
            <person name="Gostincar C."/>
            <person name="Stajich J.E."/>
            <person name="Zupancic J."/>
            <person name="Zalar P."/>
            <person name="Gunde-Cimerman N."/>
        </authorList>
    </citation>
    <scope>NUCLEOTIDE SEQUENCE [LARGE SCALE GENOMIC DNA]</scope>
    <source>
        <strain evidence="3 4">EXF-6654</strain>
    </source>
</reference>
<gene>
    <name evidence="3" type="ORF">D0868_05043</name>
</gene>
<proteinExistence type="predicted"/>
<evidence type="ECO:0000256" key="1">
    <source>
        <dbReference type="SAM" id="MobiDB-lite"/>
    </source>
</evidence>
<feature type="region of interest" description="Disordered" evidence="1">
    <location>
        <begin position="86"/>
        <end position="217"/>
    </location>
</feature>
<keyword evidence="2" id="KW-0472">Membrane</keyword>
<protein>
    <submittedName>
        <fullName evidence="3">Uncharacterized protein</fullName>
    </submittedName>
</protein>
<accession>A0A3M6YZ22</accession>
<organism evidence="3 4">
    <name type="scientific">Hortaea werneckii</name>
    <name type="common">Black yeast</name>
    <name type="synonym">Cladosporium werneckii</name>
    <dbReference type="NCBI Taxonomy" id="91943"/>
    <lineage>
        <taxon>Eukaryota</taxon>
        <taxon>Fungi</taxon>
        <taxon>Dikarya</taxon>
        <taxon>Ascomycota</taxon>
        <taxon>Pezizomycotina</taxon>
        <taxon>Dothideomycetes</taxon>
        <taxon>Dothideomycetidae</taxon>
        <taxon>Mycosphaerellales</taxon>
        <taxon>Teratosphaeriaceae</taxon>
        <taxon>Hortaea</taxon>
    </lineage>
</organism>
<keyword evidence="2" id="KW-0812">Transmembrane</keyword>
<dbReference type="Proteomes" id="UP000282582">
    <property type="component" value="Unassembled WGS sequence"/>
</dbReference>
<feature type="compositionally biased region" description="Polar residues" evidence="1">
    <location>
        <begin position="91"/>
        <end position="102"/>
    </location>
</feature>
<evidence type="ECO:0000313" key="4">
    <source>
        <dbReference type="Proteomes" id="UP000282582"/>
    </source>
</evidence>
<sequence length="998" mass="107937">MGGHYNADALESRMVNPCKYAGLDAEFSLAEDVLKDKLASPLSTPSTKDLASLPRETSADLVNQQTELMSASDNVPGKGTLLRYELPDSSEAVTLTSSSNPTPRHRPGYARIPSVSFSDDQVPKASAGFHSEDEINPIPRSSSASHGSGIATASKAMSSKPPIGSAQSSPPAQAIDRPKSDFHMPGPNQPLISPPSTGGWSGTTHIDGSPDSDTAYAGAKHLGKQSTTSLHSSFQPSLYAKSDTGLLSIRSRYHEWGPHESCRSRKLIKRKIGGCPSVTILVLAVFSTTLSAIFLIIALLGPRYRRLVHTNGPLTPSSAAFLTSFLAKMIELSFITVLVAFIGQALARRAFKQEQARGVTLAELSMRGWVQQPGTLFTQWESVRYAGISILGLISLLGATNGMLYTSAATALVQPQLKWPDWEQRDMKGLVRTKFANPDHIQEHCKTPIQEGYDVDYRGSTCIQLEHAAMGYHNYFGYLSTWTELIQNGSGTPDPAFRPKGFALLNDNTTISAPWVEQANVTQLYKDTGFVVNNVSMALPHPSVIGAALGDKSIMQPAELGGLGSYHIRASVVSPVVHVLCVTMDEEMLKPFVYEKWDNATIPVDTGSWPQQLAYTDPYLGGTDFDEVFQWGPNYGLYKYPPVFSKLPIDYNTIMNDTNGMPYGRDSIYILGKGGEVDSAGNPTNKDNYALCQLKVSQTPYCSTHYNASSTGGTLEAICTDPTEPSPDPLQYIKSSPDAPSGNDTLVLDWVNIASEWGRSLALNTGIVNANGSNARLLTQLILPSSSSSSTSTSATASLNPALPSMAEALAVMAGCTLVVSALDAPFVPFWNYTLPVLTPGQYQYFNASIRAQQYASGGTVPYQKAFHLVLMLTCLMNVMVLGYFGCHRDWYTDFSEPCHLFSLAVNSPPSRQLAGSCGGGPAGEEFKVCWKLNVEGEHVFLESLEGAGSATTVDGEGEGERSPGLLRRRRRLSEGLGIVMSPLKRATDSWELRRSRQ</sequence>
<feature type="transmembrane region" description="Helical" evidence="2">
    <location>
        <begin position="273"/>
        <end position="300"/>
    </location>
</feature>
<evidence type="ECO:0000313" key="3">
    <source>
        <dbReference type="EMBL" id="RMY08011.1"/>
    </source>
</evidence>